<sequence length="449" mass="48069">MAGNDELEAGSRIQVVVRVCPVLPHEASEPVAVACAADGRKVQVALAERETSKPALAAATRPNAKAYTFDACLTGSTTQAQLFDTCGIDELVEAAVDGYCCTVIINARQQHCSWRVQASCCEIYNEAVTDLLARNKSQQLQVRQGADEAFYVDGLTQREAPDAARALLLMADALSYRHTRAHQLNSLSSRSHCLITFNIASQELLPGAQQQGSRGGVRRVGKLVLVDLAGSERLRDTGSSAREAVRETGHINKSLFTLGQVLAALSVRGGCGVTGHVPYRDSRLTQLLWDGLRGGGRALMLACLSPLKAHAEESLNTLHFASMALRIKSQPVIMMDLQDQMVLEMRDMIKALQEDCRSLAGAITQLTSPGADVRAVLQALPPTLVQDALRYGSSSAPAAEQRGSRSSSMKGGRLRASSGEQGKVGGMATNTTLFDLEFTASTCRSTLVE</sequence>
<dbReference type="PANTHER" id="PTHR47969:SF33">
    <property type="entry name" value="KINESIN-LIKE PROTEIN"/>
    <property type="match status" value="1"/>
</dbReference>
<keyword evidence="3" id="KW-0505">Motor protein</keyword>
<dbReference type="InterPro" id="IPR001752">
    <property type="entry name" value="Kinesin_motor_dom"/>
</dbReference>
<protein>
    <recommendedName>
        <fullName evidence="5">Kinesin motor domain-containing protein</fullName>
    </recommendedName>
</protein>
<evidence type="ECO:0000313" key="7">
    <source>
        <dbReference type="Proteomes" id="UP001244341"/>
    </source>
</evidence>
<reference evidence="6 7" key="1">
    <citation type="submission" date="2023-05" db="EMBL/GenBank/DDBJ databases">
        <title>A 100% complete, gapless, phased diploid assembly of the Scenedesmus obliquus UTEX 3031 genome.</title>
        <authorList>
            <person name="Biondi T.C."/>
            <person name="Hanschen E.R."/>
            <person name="Kwon T."/>
            <person name="Eng W."/>
            <person name="Kruse C.P.S."/>
            <person name="Koehler S.I."/>
            <person name="Kunde Y."/>
            <person name="Gleasner C.D."/>
            <person name="You Mak K.T."/>
            <person name="Polle J."/>
            <person name="Hovde B.T."/>
            <person name="Starkenburg S.R."/>
        </authorList>
    </citation>
    <scope>NUCLEOTIDE SEQUENCE [LARGE SCALE GENOMIC DNA]</scope>
    <source>
        <strain evidence="6 7">DOE0152z</strain>
    </source>
</reference>
<evidence type="ECO:0000259" key="5">
    <source>
        <dbReference type="SMART" id="SM00129"/>
    </source>
</evidence>
<evidence type="ECO:0000256" key="2">
    <source>
        <dbReference type="ARBA" id="ARBA00022840"/>
    </source>
</evidence>
<evidence type="ECO:0000256" key="4">
    <source>
        <dbReference type="SAM" id="MobiDB-lite"/>
    </source>
</evidence>
<dbReference type="Pfam" id="PF00225">
    <property type="entry name" value="Kinesin"/>
    <property type="match status" value="1"/>
</dbReference>
<dbReference type="Gene3D" id="3.40.850.10">
    <property type="entry name" value="Kinesin motor domain"/>
    <property type="match status" value="2"/>
</dbReference>
<keyword evidence="1" id="KW-0547">Nucleotide-binding</keyword>
<keyword evidence="2" id="KW-0067">ATP-binding</keyword>
<evidence type="ECO:0000313" key="6">
    <source>
        <dbReference type="EMBL" id="WIA18923.1"/>
    </source>
</evidence>
<evidence type="ECO:0000256" key="1">
    <source>
        <dbReference type="ARBA" id="ARBA00022741"/>
    </source>
</evidence>
<dbReference type="PRINTS" id="PR00380">
    <property type="entry name" value="KINESINHEAVY"/>
</dbReference>
<organism evidence="6 7">
    <name type="scientific">Tetradesmus obliquus</name>
    <name type="common">Green alga</name>
    <name type="synonym">Acutodesmus obliquus</name>
    <dbReference type="NCBI Taxonomy" id="3088"/>
    <lineage>
        <taxon>Eukaryota</taxon>
        <taxon>Viridiplantae</taxon>
        <taxon>Chlorophyta</taxon>
        <taxon>core chlorophytes</taxon>
        <taxon>Chlorophyceae</taxon>
        <taxon>CS clade</taxon>
        <taxon>Sphaeropleales</taxon>
        <taxon>Scenedesmaceae</taxon>
        <taxon>Tetradesmus</taxon>
    </lineage>
</organism>
<name>A0ABY8UE41_TETOB</name>
<dbReference type="PANTHER" id="PTHR47969">
    <property type="entry name" value="CHROMOSOME-ASSOCIATED KINESIN KIF4A-RELATED"/>
    <property type="match status" value="1"/>
</dbReference>
<dbReference type="InterPro" id="IPR027417">
    <property type="entry name" value="P-loop_NTPase"/>
</dbReference>
<dbReference type="InterPro" id="IPR036961">
    <property type="entry name" value="Kinesin_motor_dom_sf"/>
</dbReference>
<dbReference type="Proteomes" id="UP001244341">
    <property type="component" value="Chromosome 10b"/>
</dbReference>
<feature type="domain" description="Kinesin motor" evidence="5">
    <location>
        <begin position="10"/>
        <end position="335"/>
    </location>
</feature>
<proteinExistence type="predicted"/>
<gene>
    <name evidence="6" type="ORF">OEZ85_003594</name>
</gene>
<dbReference type="SUPFAM" id="SSF52540">
    <property type="entry name" value="P-loop containing nucleoside triphosphate hydrolases"/>
    <property type="match status" value="1"/>
</dbReference>
<dbReference type="InterPro" id="IPR019821">
    <property type="entry name" value="Kinesin_motor_CS"/>
</dbReference>
<evidence type="ECO:0000256" key="3">
    <source>
        <dbReference type="ARBA" id="ARBA00023175"/>
    </source>
</evidence>
<feature type="compositionally biased region" description="Low complexity" evidence="4">
    <location>
        <begin position="404"/>
        <end position="415"/>
    </location>
</feature>
<dbReference type="InterPro" id="IPR027640">
    <property type="entry name" value="Kinesin-like_fam"/>
</dbReference>
<accession>A0ABY8UE41</accession>
<dbReference type="SMART" id="SM00129">
    <property type="entry name" value="KISc"/>
    <property type="match status" value="1"/>
</dbReference>
<feature type="region of interest" description="Disordered" evidence="4">
    <location>
        <begin position="395"/>
        <end position="426"/>
    </location>
</feature>
<keyword evidence="7" id="KW-1185">Reference proteome</keyword>
<dbReference type="EMBL" id="CP126217">
    <property type="protein sequence ID" value="WIA18923.1"/>
    <property type="molecule type" value="Genomic_DNA"/>
</dbReference>
<dbReference type="PROSITE" id="PS00411">
    <property type="entry name" value="KINESIN_MOTOR_1"/>
    <property type="match status" value="1"/>
</dbReference>